<name>A0A9D4QQM0_DREPO</name>
<accession>A0A9D4QQM0</accession>
<organism evidence="2 3">
    <name type="scientific">Dreissena polymorpha</name>
    <name type="common">Zebra mussel</name>
    <name type="synonym">Mytilus polymorpha</name>
    <dbReference type="NCBI Taxonomy" id="45954"/>
    <lineage>
        <taxon>Eukaryota</taxon>
        <taxon>Metazoa</taxon>
        <taxon>Spiralia</taxon>
        <taxon>Lophotrochozoa</taxon>
        <taxon>Mollusca</taxon>
        <taxon>Bivalvia</taxon>
        <taxon>Autobranchia</taxon>
        <taxon>Heteroconchia</taxon>
        <taxon>Euheterodonta</taxon>
        <taxon>Imparidentia</taxon>
        <taxon>Neoheterodontei</taxon>
        <taxon>Myida</taxon>
        <taxon>Dreissenoidea</taxon>
        <taxon>Dreissenidae</taxon>
        <taxon>Dreissena</taxon>
    </lineage>
</organism>
<evidence type="ECO:0000313" key="2">
    <source>
        <dbReference type="EMBL" id="KAH3839759.1"/>
    </source>
</evidence>
<dbReference type="AlphaFoldDB" id="A0A9D4QQM0"/>
<feature type="compositionally biased region" description="Acidic residues" evidence="1">
    <location>
        <begin position="56"/>
        <end position="76"/>
    </location>
</feature>
<gene>
    <name evidence="2" type="ORF">DPMN_113196</name>
</gene>
<dbReference type="Proteomes" id="UP000828390">
    <property type="component" value="Unassembled WGS sequence"/>
</dbReference>
<evidence type="ECO:0000313" key="3">
    <source>
        <dbReference type="Proteomes" id="UP000828390"/>
    </source>
</evidence>
<protein>
    <submittedName>
        <fullName evidence="2">Uncharacterized protein</fullName>
    </submittedName>
</protein>
<feature type="compositionally biased region" description="Basic and acidic residues" evidence="1">
    <location>
        <begin position="77"/>
        <end position="98"/>
    </location>
</feature>
<reference evidence="2" key="1">
    <citation type="journal article" date="2019" name="bioRxiv">
        <title>The Genome of the Zebra Mussel, Dreissena polymorpha: A Resource for Invasive Species Research.</title>
        <authorList>
            <person name="McCartney M.A."/>
            <person name="Auch B."/>
            <person name="Kono T."/>
            <person name="Mallez S."/>
            <person name="Zhang Y."/>
            <person name="Obille A."/>
            <person name="Becker A."/>
            <person name="Abrahante J.E."/>
            <person name="Garbe J."/>
            <person name="Badalamenti J.P."/>
            <person name="Herman A."/>
            <person name="Mangelson H."/>
            <person name="Liachko I."/>
            <person name="Sullivan S."/>
            <person name="Sone E.D."/>
            <person name="Koren S."/>
            <person name="Silverstein K.A.T."/>
            <person name="Beckman K.B."/>
            <person name="Gohl D.M."/>
        </authorList>
    </citation>
    <scope>NUCLEOTIDE SEQUENCE</scope>
    <source>
        <strain evidence="2">Duluth1</strain>
        <tissue evidence="2">Whole animal</tissue>
    </source>
</reference>
<comment type="caution">
    <text evidence="2">The sequence shown here is derived from an EMBL/GenBank/DDBJ whole genome shotgun (WGS) entry which is preliminary data.</text>
</comment>
<feature type="region of interest" description="Disordered" evidence="1">
    <location>
        <begin position="1"/>
        <end position="120"/>
    </location>
</feature>
<keyword evidence="3" id="KW-1185">Reference proteome</keyword>
<dbReference type="EMBL" id="JAIWYP010000004">
    <property type="protein sequence ID" value="KAH3839759.1"/>
    <property type="molecule type" value="Genomic_DNA"/>
</dbReference>
<reference evidence="2" key="2">
    <citation type="submission" date="2020-11" db="EMBL/GenBank/DDBJ databases">
        <authorList>
            <person name="McCartney M.A."/>
            <person name="Auch B."/>
            <person name="Kono T."/>
            <person name="Mallez S."/>
            <person name="Becker A."/>
            <person name="Gohl D.M."/>
            <person name="Silverstein K.A.T."/>
            <person name="Koren S."/>
            <person name="Bechman K.B."/>
            <person name="Herman A."/>
            <person name="Abrahante J.E."/>
            <person name="Garbe J."/>
        </authorList>
    </citation>
    <scope>NUCLEOTIDE SEQUENCE</scope>
    <source>
        <strain evidence="2">Duluth1</strain>
        <tissue evidence="2">Whole animal</tissue>
    </source>
</reference>
<proteinExistence type="predicted"/>
<sequence length="120" mass="12935">MASPDKKYAMAESTIPLTPGAVGDDDCDYDKDCNADTDNSDDDNTCLSVGLSDVYDSCEEDASDGENSDNDDGDCGDSEKDTDSGEEPSVKDTVEPSRTRKSSSNQILKIVKQYGEEEKQ</sequence>
<evidence type="ECO:0000256" key="1">
    <source>
        <dbReference type="SAM" id="MobiDB-lite"/>
    </source>
</evidence>